<dbReference type="Proteomes" id="UP001064933">
    <property type="component" value="Chromosome"/>
</dbReference>
<evidence type="ECO:0000259" key="2">
    <source>
        <dbReference type="Pfam" id="PF04069"/>
    </source>
</evidence>
<evidence type="ECO:0000256" key="1">
    <source>
        <dbReference type="SAM" id="MobiDB-lite"/>
    </source>
</evidence>
<sequence length="294" mass="32061">MSAPRDVPADTARAADREATTGLPSGAPLRIGVIDLSFHAASSGVVAALLRRDGIPFEFRHAPHEALFGLLANDEIDLAISAWLPGSHGAYIQPFEDQLVKLGVLYQPYAIWGVPDEVPVQEVEAVADLLKPAVVARMRKTIQGIGPGAGISRFSREIMDAYRLGEVGYEFRNGSLQDCVGAFESAVQAQQWVVVPLWHPQFLHNRHRIRALREPLGLLRGQDEATLVLRRSALSRVPARTLNWMRRISLGNAVVAALDDQISRGGLTPEGAAADWMARHPEIVASWEAQEPPA</sequence>
<proteinExistence type="predicted"/>
<accession>A0ABY6AVM7</accession>
<keyword evidence="4" id="KW-1185">Reference proteome</keyword>
<reference evidence="3" key="1">
    <citation type="submission" date="2022-10" db="EMBL/GenBank/DDBJ databases">
        <title>Characterization and whole genome sequencing of a new Roseateles species, isolated from fresh water.</title>
        <authorList>
            <person name="Guliayeva D.Y."/>
            <person name="Akhremchuk A.E."/>
            <person name="Sikolenko M.A."/>
            <person name="Valentovich L.N."/>
            <person name="Sidarenka A.V."/>
        </authorList>
    </citation>
    <scope>NUCLEOTIDE SEQUENCE</scope>
    <source>
        <strain evidence="3">BIM B-1768</strain>
    </source>
</reference>
<feature type="region of interest" description="Disordered" evidence="1">
    <location>
        <begin position="1"/>
        <end position="21"/>
    </location>
</feature>
<dbReference type="Gene3D" id="3.40.190.100">
    <property type="entry name" value="Glycine betaine-binding periplasmic protein, domain 2"/>
    <property type="match status" value="1"/>
</dbReference>
<dbReference type="EMBL" id="CP104562">
    <property type="protein sequence ID" value="UXH77251.1"/>
    <property type="molecule type" value="Genomic_DNA"/>
</dbReference>
<dbReference type="Gene3D" id="3.40.190.10">
    <property type="entry name" value="Periplasmic binding protein-like II"/>
    <property type="match status" value="1"/>
</dbReference>
<feature type="domain" description="ABC-type glycine betaine transport system substrate-binding" evidence="2">
    <location>
        <begin position="28"/>
        <end position="278"/>
    </location>
</feature>
<organism evidence="3 4">
    <name type="scientific">Roseateles amylovorans</name>
    <dbReference type="NCBI Taxonomy" id="2978473"/>
    <lineage>
        <taxon>Bacteria</taxon>
        <taxon>Pseudomonadati</taxon>
        <taxon>Pseudomonadota</taxon>
        <taxon>Betaproteobacteria</taxon>
        <taxon>Burkholderiales</taxon>
        <taxon>Sphaerotilaceae</taxon>
        <taxon>Roseateles</taxon>
    </lineage>
</organism>
<evidence type="ECO:0000313" key="4">
    <source>
        <dbReference type="Proteomes" id="UP001064933"/>
    </source>
</evidence>
<dbReference type="RefSeq" id="WP_261756993.1">
    <property type="nucleotide sequence ID" value="NZ_CP104562.2"/>
</dbReference>
<dbReference type="SUPFAM" id="SSF53850">
    <property type="entry name" value="Periplasmic binding protein-like II"/>
    <property type="match status" value="1"/>
</dbReference>
<name>A0ABY6AVM7_9BURK</name>
<protein>
    <submittedName>
        <fullName evidence="3">Glycine betaine ABC transporter substrate-binding protein</fullName>
    </submittedName>
</protein>
<dbReference type="InterPro" id="IPR007210">
    <property type="entry name" value="ABC_Gly_betaine_transp_sub-bd"/>
</dbReference>
<gene>
    <name evidence="3" type="ORF">N4261_19885</name>
</gene>
<evidence type="ECO:0000313" key="3">
    <source>
        <dbReference type="EMBL" id="UXH77251.1"/>
    </source>
</evidence>
<dbReference type="Pfam" id="PF04069">
    <property type="entry name" value="OpuAC"/>
    <property type="match status" value="1"/>
</dbReference>